<evidence type="ECO:0000259" key="6">
    <source>
        <dbReference type="Pfam" id="PF01509"/>
    </source>
</evidence>
<dbReference type="RefSeq" id="WP_079539834.1">
    <property type="nucleotide sequence ID" value="NZ_CP171111.1"/>
</dbReference>
<dbReference type="GO" id="GO:1990481">
    <property type="term" value="P:mRNA pseudouridine synthesis"/>
    <property type="evidence" value="ECO:0007669"/>
    <property type="project" value="TreeGrafter"/>
</dbReference>
<keyword evidence="9" id="KW-0456">Lyase</keyword>
<sequence>MGKRKKIDGVLLLDKPAGISSNQALQQARWLYQAEKAGHGGTLDPFATGLLPVLFGEASKFGRYFLDGDKAYEAALAFGTETDTGDLSGAVIREAAPPPLDVVDWVALCARFSGVQRQVPPVYSALKVGGERAYALARRGELPQLEAREVVIHELRFLGMDDDGARFFVRCSKGTYIRSLLRDMAAALGSAGHTHALRRVAVAGLTAMTPLATLRAWQEAGDMAALQALLLPLDCCVAHLPRVVVPPEKLRFIRNGNDIACAAPHGEVALYDGARFFGVGEARDGRVFPQRLCALPPA</sequence>
<gene>
    <name evidence="5" type="primary">truB</name>
    <name evidence="9" type="ORF">CHUV0807_0763</name>
</gene>
<proteinExistence type="inferred from homology"/>
<dbReference type="HAMAP" id="MF_01080">
    <property type="entry name" value="TruB_bact"/>
    <property type="match status" value="1"/>
</dbReference>
<protein>
    <recommendedName>
        <fullName evidence="5">tRNA pseudouridine synthase B</fullName>
        <ecNumber evidence="5">5.4.99.25</ecNumber>
    </recommendedName>
    <alternativeName>
        <fullName evidence="5">tRNA pseudouridine(55) synthase</fullName>
        <shortName evidence="5">Psi55 synthase</shortName>
    </alternativeName>
    <alternativeName>
        <fullName evidence="5">tRNA pseudouridylate synthase</fullName>
    </alternativeName>
    <alternativeName>
        <fullName evidence="5">tRNA-uridine isomerase</fullName>
    </alternativeName>
</protein>
<dbReference type="NCBIfam" id="TIGR00431">
    <property type="entry name" value="TruB"/>
    <property type="match status" value="1"/>
</dbReference>
<dbReference type="InterPro" id="IPR036974">
    <property type="entry name" value="PUA_sf"/>
</dbReference>
<dbReference type="InterPro" id="IPR020103">
    <property type="entry name" value="PsdUridine_synth_cat_dom_sf"/>
</dbReference>
<dbReference type="GO" id="GO:0003723">
    <property type="term" value="F:RNA binding"/>
    <property type="evidence" value="ECO:0007669"/>
    <property type="project" value="InterPro"/>
</dbReference>
<dbReference type="Pfam" id="PF09157">
    <property type="entry name" value="TruB-C_2"/>
    <property type="match status" value="1"/>
</dbReference>
<feature type="active site" description="Nucleophile" evidence="5">
    <location>
        <position position="44"/>
    </location>
</feature>
<dbReference type="AlphaFoldDB" id="A0A1C3H388"/>
<dbReference type="Proteomes" id="UP000190837">
    <property type="component" value="Unassembled WGS sequence"/>
</dbReference>
<comment type="catalytic activity">
    <reaction evidence="1 5">
        <text>uridine(55) in tRNA = pseudouridine(55) in tRNA</text>
        <dbReference type="Rhea" id="RHEA:42532"/>
        <dbReference type="Rhea" id="RHEA-COMP:10101"/>
        <dbReference type="Rhea" id="RHEA-COMP:10102"/>
        <dbReference type="ChEBI" id="CHEBI:65314"/>
        <dbReference type="ChEBI" id="CHEBI:65315"/>
        <dbReference type="EC" id="5.4.99.25"/>
    </reaction>
</comment>
<dbReference type="InterPro" id="IPR002501">
    <property type="entry name" value="PsdUridine_synth_N"/>
</dbReference>
<dbReference type="CDD" id="cd02573">
    <property type="entry name" value="PseudoU_synth_EcTruB"/>
    <property type="match status" value="1"/>
</dbReference>
<dbReference type="PANTHER" id="PTHR13767">
    <property type="entry name" value="TRNA-PSEUDOURIDINE SYNTHASE"/>
    <property type="match status" value="1"/>
</dbReference>
<evidence type="ECO:0000259" key="7">
    <source>
        <dbReference type="Pfam" id="PF09157"/>
    </source>
</evidence>
<dbReference type="PANTHER" id="PTHR13767:SF2">
    <property type="entry name" value="PSEUDOURIDYLATE SYNTHASE TRUB1"/>
    <property type="match status" value="1"/>
</dbReference>
<feature type="domain" description="tRNA pseudouridine synthase II TruB subfamily 1 C-terminal" evidence="7">
    <location>
        <begin position="241"/>
        <end position="292"/>
    </location>
</feature>
<evidence type="ECO:0000256" key="2">
    <source>
        <dbReference type="ARBA" id="ARBA00005642"/>
    </source>
</evidence>
<comment type="similarity">
    <text evidence="2 5">Belongs to the pseudouridine synthase TruB family. Type 1 subfamily.</text>
</comment>
<dbReference type="GO" id="GO:0160148">
    <property type="term" value="F:tRNA pseudouridine(55) synthase activity"/>
    <property type="evidence" value="ECO:0007669"/>
    <property type="project" value="UniProtKB-EC"/>
</dbReference>
<organism evidence="9 10">
    <name type="scientific">Cardiobacterium hominis</name>
    <dbReference type="NCBI Taxonomy" id="2718"/>
    <lineage>
        <taxon>Bacteria</taxon>
        <taxon>Pseudomonadati</taxon>
        <taxon>Pseudomonadota</taxon>
        <taxon>Gammaproteobacteria</taxon>
        <taxon>Cardiobacteriales</taxon>
        <taxon>Cardiobacteriaceae</taxon>
        <taxon>Cardiobacterium</taxon>
    </lineage>
</organism>
<name>A0A1C3H388_9GAMM</name>
<keyword evidence="3 5" id="KW-0819">tRNA processing</keyword>
<dbReference type="GO" id="GO:0031119">
    <property type="term" value="P:tRNA pseudouridine synthesis"/>
    <property type="evidence" value="ECO:0007669"/>
    <property type="project" value="UniProtKB-UniRule"/>
</dbReference>
<feature type="domain" description="tRNA pseudouridylate synthase B C-terminal" evidence="8">
    <location>
        <begin position="178"/>
        <end position="237"/>
    </location>
</feature>
<reference evidence="10" key="1">
    <citation type="submission" date="2016-04" db="EMBL/GenBank/DDBJ databases">
        <authorList>
            <person name="Tagini F."/>
        </authorList>
    </citation>
    <scope>NUCLEOTIDE SEQUENCE [LARGE SCALE GENOMIC DNA]</scope>
    <source>
        <strain evidence="10">CHUV0807</strain>
    </source>
</reference>
<dbReference type="Gene3D" id="3.30.2350.10">
    <property type="entry name" value="Pseudouridine synthase"/>
    <property type="match status" value="1"/>
</dbReference>
<dbReference type="InterPro" id="IPR015240">
    <property type="entry name" value="tRNA_sdUridine_synth_fam1_C"/>
</dbReference>
<evidence type="ECO:0000256" key="5">
    <source>
        <dbReference type="HAMAP-Rule" id="MF_01080"/>
    </source>
</evidence>
<dbReference type="InterPro" id="IPR032819">
    <property type="entry name" value="TruB_C"/>
</dbReference>
<dbReference type="SUPFAM" id="SSF55120">
    <property type="entry name" value="Pseudouridine synthase"/>
    <property type="match status" value="1"/>
</dbReference>
<evidence type="ECO:0000256" key="4">
    <source>
        <dbReference type="ARBA" id="ARBA00023235"/>
    </source>
</evidence>
<dbReference type="Pfam" id="PF01509">
    <property type="entry name" value="TruB_N"/>
    <property type="match status" value="1"/>
</dbReference>
<dbReference type="InterPro" id="IPR014780">
    <property type="entry name" value="tRNA_psdUridine_synth_TruB"/>
</dbReference>
<evidence type="ECO:0000313" key="10">
    <source>
        <dbReference type="Proteomes" id="UP000190837"/>
    </source>
</evidence>
<dbReference type="GO" id="GO:0016829">
    <property type="term" value="F:lyase activity"/>
    <property type="evidence" value="ECO:0007669"/>
    <property type="project" value="UniProtKB-KW"/>
</dbReference>
<dbReference type="EMBL" id="FKLO01000032">
    <property type="protein sequence ID" value="SAM60788.1"/>
    <property type="molecule type" value="Genomic_DNA"/>
</dbReference>
<dbReference type="Pfam" id="PF16198">
    <property type="entry name" value="TruB_C_2"/>
    <property type="match status" value="1"/>
</dbReference>
<evidence type="ECO:0000259" key="8">
    <source>
        <dbReference type="Pfam" id="PF16198"/>
    </source>
</evidence>
<keyword evidence="4 5" id="KW-0413">Isomerase</keyword>
<dbReference type="EC" id="5.4.99.25" evidence="5"/>
<evidence type="ECO:0000256" key="1">
    <source>
        <dbReference type="ARBA" id="ARBA00000385"/>
    </source>
</evidence>
<accession>A0A1C3H388</accession>
<evidence type="ECO:0000313" key="9">
    <source>
        <dbReference type="EMBL" id="SAM60788.1"/>
    </source>
</evidence>
<feature type="domain" description="Pseudouridine synthase II N-terminal" evidence="6">
    <location>
        <begin position="29"/>
        <end position="177"/>
    </location>
</feature>
<dbReference type="Gene3D" id="2.30.130.10">
    <property type="entry name" value="PUA domain"/>
    <property type="match status" value="1"/>
</dbReference>
<evidence type="ECO:0000256" key="3">
    <source>
        <dbReference type="ARBA" id="ARBA00022694"/>
    </source>
</evidence>
<comment type="function">
    <text evidence="5">Responsible for synthesis of pseudouridine from uracil-55 in the psi GC loop of transfer RNAs.</text>
</comment>